<keyword evidence="4" id="KW-1185">Reference proteome</keyword>
<feature type="transmembrane region" description="Helical" evidence="1">
    <location>
        <begin position="58"/>
        <end position="80"/>
    </location>
</feature>
<dbReference type="AlphaFoldDB" id="A0A1M5LD14"/>
<proteinExistence type="predicted"/>
<keyword evidence="1" id="KW-0472">Membrane</keyword>
<organism evidence="3 4">
    <name type="scientific">Kaistia soli DSM 19436</name>
    <dbReference type="NCBI Taxonomy" id="1122133"/>
    <lineage>
        <taxon>Bacteria</taxon>
        <taxon>Pseudomonadati</taxon>
        <taxon>Pseudomonadota</taxon>
        <taxon>Alphaproteobacteria</taxon>
        <taxon>Hyphomicrobiales</taxon>
        <taxon>Kaistiaceae</taxon>
        <taxon>Kaistia</taxon>
    </lineage>
</organism>
<dbReference type="OrthoDB" id="8480887at2"/>
<reference evidence="3 4" key="1">
    <citation type="submission" date="2016-11" db="EMBL/GenBank/DDBJ databases">
        <authorList>
            <person name="Jaros S."/>
            <person name="Januszkiewicz K."/>
            <person name="Wedrychowicz H."/>
        </authorList>
    </citation>
    <scope>NUCLEOTIDE SEQUENCE [LARGE SCALE GENOMIC DNA]</scope>
    <source>
        <strain evidence="3 4">DSM 19436</strain>
    </source>
</reference>
<dbReference type="EMBL" id="FQUP01000006">
    <property type="protein sequence ID" value="SHG62917.1"/>
    <property type="molecule type" value="Genomic_DNA"/>
</dbReference>
<evidence type="ECO:0000313" key="4">
    <source>
        <dbReference type="Proteomes" id="UP000184485"/>
    </source>
</evidence>
<gene>
    <name evidence="3" type="ORF">SAMN02745157_4563</name>
</gene>
<feature type="transmembrane region" description="Helical" evidence="1">
    <location>
        <begin position="15"/>
        <end position="38"/>
    </location>
</feature>
<protein>
    <recommendedName>
        <fullName evidence="2">DUF6460 domain-containing protein</fullName>
    </recommendedName>
</protein>
<dbReference type="RefSeq" id="WP_073057786.1">
    <property type="nucleotide sequence ID" value="NZ_FQUP01000006.1"/>
</dbReference>
<dbReference type="InterPro" id="IPR045594">
    <property type="entry name" value="DUF6460"/>
</dbReference>
<feature type="domain" description="DUF6460" evidence="2">
    <location>
        <begin position="51"/>
        <end position="86"/>
    </location>
</feature>
<dbReference type="STRING" id="1122133.SAMN02745157_4563"/>
<keyword evidence="1" id="KW-1133">Transmembrane helix</keyword>
<dbReference type="Pfam" id="PF20061">
    <property type="entry name" value="DUF6460"/>
    <property type="match status" value="1"/>
</dbReference>
<sequence length="90" mass="9964">MNGLQRFMGGSPAQVLLRLIVLSLVVGIVLSALGISPYDILARLEAFVRRIWNMGFGAIGWIWNYFLLGAVIVIPVWIVIRLLNLGRGKS</sequence>
<keyword evidence="1" id="KW-0812">Transmembrane</keyword>
<evidence type="ECO:0000313" key="3">
    <source>
        <dbReference type="EMBL" id="SHG62917.1"/>
    </source>
</evidence>
<name>A0A1M5LD14_9HYPH</name>
<evidence type="ECO:0000259" key="2">
    <source>
        <dbReference type="Pfam" id="PF20061"/>
    </source>
</evidence>
<accession>A0A1M5LD14</accession>
<evidence type="ECO:0000256" key="1">
    <source>
        <dbReference type="SAM" id="Phobius"/>
    </source>
</evidence>
<dbReference type="Proteomes" id="UP000184485">
    <property type="component" value="Unassembled WGS sequence"/>
</dbReference>